<dbReference type="EMBL" id="JBHEZZ010000002">
    <property type="protein sequence ID" value="MFC1400657.1"/>
    <property type="molecule type" value="Genomic_DNA"/>
</dbReference>
<gene>
    <name evidence="2" type="ORF">ACEZDJ_05080</name>
</gene>
<name>A0ABV6UGS7_9ACTN</name>
<organism evidence="2 3">
    <name type="scientific">Streptacidiphilus cavernicola</name>
    <dbReference type="NCBI Taxonomy" id="3342716"/>
    <lineage>
        <taxon>Bacteria</taxon>
        <taxon>Bacillati</taxon>
        <taxon>Actinomycetota</taxon>
        <taxon>Actinomycetes</taxon>
        <taxon>Kitasatosporales</taxon>
        <taxon>Streptomycetaceae</taxon>
        <taxon>Streptacidiphilus</taxon>
    </lineage>
</organism>
<keyword evidence="3" id="KW-1185">Reference proteome</keyword>
<reference evidence="2 3" key="1">
    <citation type="submission" date="2024-09" db="EMBL/GenBank/DDBJ databases">
        <authorList>
            <person name="Lee S.D."/>
        </authorList>
    </citation>
    <scope>NUCLEOTIDE SEQUENCE [LARGE SCALE GENOMIC DNA]</scope>
    <source>
        <strain evidence="2 3">N1-5</strain>
    </source>
</reference>
<dbReference type="Proteomes" id="UP001592528">
    <property type="component" value="Unassembled WGS sequence"/>
</dbReference>
<proteinExistence type="predicted"/>
<evidence type="ECO:0000313" key="2">
    <source>
        <dbReference type="EMBL" id="MFC1400657.1"/>
    </source>
</evidence>
<accession>A0ABV6UGS7</accession>
<dbReference type="RefSeq" id="WP_157623711.1">
    <property type="nucleotide sequence ID" value="NZ_JBHEZZ010000002.1"/>
</dbReference>
<feature type="region of interest" description="Disordered" evidence="1">
    <location>
        <begin position="164"/>
        <end position="188"/>
    </location>
</feature>
<protein>
    <submittedName>
        <fullName evidence="2">Uncharacterized protein</fullName>
    </submittedName>
</protein>
<evidence type="ECO:0000256" key="1">
    <source>
        <dbReference type="SAM" id="MobiDB-lite"/>
    </source>
</evidence>
<sequence length="188" mass="20685">MTINAAEAAMIGASIGAAASIVTSTVTHISASRRERVARVWDRRAAVYDELVVIVRRVGRLRDAVLASGEFPTHGEALVADTLAVAARLGLYAPEHLVSAYSTSTEAMERWLCAWGEWHEQQETNARMTRVDPLWNAFVADVESSENADQRLMRLLRADAQGPVGAGRWAQVRVEPKRRRDRARGGPP</sequence>
<evidence type="ECO:0000313" key="3">
    <source>
        <dbReference type="Proteomes" id="UP001592528"/>
    </source>
</evidence>
<comment type="caution">
    <text evidence="2">The sequence shown here is derived from an EMBL/GenBank/DDBJ whole genome shotgun (WGS) entry which is preliminary data.</text>
</comment>